<sequence>MRKLRQRKWMRTPR</sequence>
<protein>
    <submittedName>
        <fullName evidence="1">Uncharacterized protein</fullName>
    </submittedName>
</protein>
<reference evidence="1" key="1">
    <citation type="submission" date="2018-02" db="EMBL/GenBank/DDBJ databases">
        <title>Rhizophora mucronata_Transcriptome.</title>
        <authorList>
            <person name="Meera S.P."/>
            <person name="Sreeshan A."/>
            <person name="Augustine A."/>
        </authorList>
    </citation>
    <scope>NUCLEOTIDE SEQUENCE</scope>
    <source>
        <tissue evidence="1">Leaf</tissue>
    </source>
</reference>
<dbReference type="EMBL" id="GGEC01060682">
    <property type="protein sequence ID" value="MBX41166.1"/>
    <property type="molecule type" value="Transcribed_RNA"/>
</dbReference>
<accession>A0A2P2NFA4</accession>
<proteinExistence type="predicted"/>
<organism evidence="1">
    <name type="scientific">Rhizophora mucronata</name>
    <name type="common">Asiatic mangrove</name>
    <dbReference type="NCBI Taxonomy" id="61149"/>
    <lineage>
        <taxon>Eukaryota</taxon>
        <taxon>Viridiplantae</taxon>
        <taxon>Streptophyta</taxon>
        <taxon>Embryophyta</taxon>
        <taxon>Tracheophyta</taxon>
        <taxon>Spermatophyta</taxon>
        <taxon>Magnoliopsida</taxon>
        <taxon>eudicotyledons</taxon>
        <taxon>Gunneridae</taxon>
        <taxon>Pentapetalae</taxon>
        <taxon>rosids</taxon>
        <taxon>fabids</taxon>
        <taxon>Malpighiales</taxon>
        <taxon>Rhizophoraceae</taxon>
        <taxon>Rhizophora</taxon>
    </lineage>
</organism>
<evidence type="ECO:0000313" key="1">
    <source>
        <dbReference type="EMBL" id="MBX41166.1"/>
    </source>
</evidence>
<name>A0A2P2NFA4_RHIMU</name>